<feature type="compositionally biased region" description="Basic residues" evidence="4">
    <location>
        <begin position="1478"/>
        <end position="1489"/>
    </location>
</feature>
<sequence length="1542" mass="167986">MLEPQEATSQNEARFIDSKAQDAFMKATTAAPLPTFSLPSNLNDKLATNKQKAAATATRPRLSNLRSIWLSQQSFEEDAFADDKVIDIQLPSIPTLTVKYTSVLREISVLATVATLLCVSSAAYLALLKPTASAFHSLLLGGWMLLLVWFMLGDCRSDNMVHSLVYFRYSAIVMLVVTGWSHNETALPIVLSCVLFYIGERLSIAYKQLQTEMMQLQTDQQTTTQQAIDRALEDYSDKRTMFLSTVSQEMRDAALMVIATLEQFSPCSILSNTHELLSACSIAVPIASISAINTTIKQACHISSHLNLVARMLRDSTSLDDTPEQERVKSNVSQDFDVGELLQNVGDALAGMSAKLGVHFIIYHMDNGLYYPNVIGDEDAIKHALINLLRNLLEGCTPGARIELGLYIASIPETPKVKVIFDIVQVASPAIPAGLSSGALIPNANFTARLLDYIGGKMELEDLGKNKTRVEVSLELYPGRNSDQKLLLIEKPSQILEKQLSNIRFSNEPTLEDLSMFINNLKGVKIILYAPERSIFAKHLTSCLTGWNTDISHLPVLMTYNGDEEETLQQNETVFGSDSEVSSVSSQQPPIKTPLETIQANLSPASNRSIGSDISKKVPSPAIEEDHIHSIPPTFILIDDDIMTLEKKLREFRDKPVVPATEKHHHPSQSRRHRRSRSRQGGTAENLSAYGTVAVIFFTSLNNYKRVRDTIHWFSSLTQTPYMPRVVVVPKPAGPRRFLTALHTAWNNAIVDPQFIPIATSPLSPFAPSLGSMSSLYHHQHHYSPAESGSNSTTGTSTAVTPGIGAQPPLMTPHDMNRFSPGRRTISTARGLHSPSNLQMESEKTNYFFDSSRPTGPNLPAKLNTSPLLTAVNTNNMISSPVSNPPLATPGSANGTKGSVSSSSSAGSNATPSEIKRRLRSHSSTFMVPSGRRTLVDLSLSPTSSPHGIAGKTTSSPVTEATEQEEQDAIDAAAAAAAASPPLNFVSPSSILKSINQDQLTPSTNEEGGSGQQSSMELPVMPTHAQILTSRSNKNSNASVVEPLKAARATLSPPLPPPSASPISAVITDESMPPTASPSSIASNATTTAVSTPISAAVTPPPPSATTTTTKPKSKFNFKISNRKRKEKTSSPGKQSPPITVLIVEDNMINQAILSTWMKKHSIKFSVASDGKEAVEKWKGGSFHLILMDIQLPVMDGIAATKMIRSIEKERKIGVLPSNATTAMAADQDTAEMAAVPEEEEEEEEEVPSKKKEDEEEEKKKIKKEDIEKESPTPSASSPSNVSSFQSPVIIVALTASSLESDRQAALAAGCNDFLTKPVSLEWLEKKIMEWGCMQALIDFEGWRKWKRSAASTKSAKSSNPAAVAEASKQAAFAATAAATAATKNGLAAKIMTKEATEAMAHEKEMLALRTKEMLKDESKGIILVGIHKRRMSTVVSSSTSMFDDRSIVITRADSSSRSSTPPLQHQPPLSASPTRTTFHHSGHHRLRKRTSDPDMYTHEMSIPKQVEAREHKRILEQQRLLQQWEHEQEDDDDLSTNSSEP</sequence>
<dbReference type="Pfam" id="PF00072">
    <property type="entry name" value="Response_reg"/>
    <property type="match status" value="1"/>
</dbReference>
<keyword evidence="5" id="KW-0812">Transmembrane</keyword>
<feature type="compositionally biased region" description="Low complexity" evidence="4">
    <location>
        <begin position="1272"/>
        <end position="1283"/>
    </location>
</feature>
<reference evidence="7 8" key="1">
    <citation type="submission" date="2022-11" db="EMBL/GenBank/DDBJ databases">
        <title>Mucor velutinosus strain NIH1002 WGS.</title>
        <authorList>
            <person name="Subramanian P."/>
            <person name="Mullikin J.C."/>
            <person name="Segre J.A."/>
            <person name="Zelazny A.M."/>
        </authorList>
    </citation>
    <scope>NUCLEOTIDE SEQUENCE [LARGE SCALE GENOMIC DNA]</scope>
    <source>
        <strain evidence="7 8">NIH1002</strain>
    </source>
</reference>
<feature type="region of interest" description="Disordered" evidence="4">
    <location>
        <begin position="880"/>
        <end position="969"/>
    </location>
</feature>
<evidence type="ECO:0000256" key="3">
    <source>
        <dbReference type="PROSITE-ProRule" id="PRU00169"/>
    </source>
</evidence>
<organism evidence="7 8">
    <name type="scientific">Mucor velutinosus</name>
    <dbReference type="NCBI Taxonomy" id="708070"/>
    <lineage>
        <taxon>Eukaryota</taxon>
        <taxon>Fungi</taxon>
        <taxon>Fungi incertae sedis</taxon>
        <taxon>Mucoromycota</taxon>
        <taxon>Mucoromycotina</taxon>
        <taxon>Mucoromycetes</taxon>
        <taxon>Mucorales</taxon>
        <taxon>Mucorineae</taxon>
        <taxon>Mucoraceae</taxon>
        <taxon>Mucor</taxon>
    </lineage>
</organism>
<feature type="compositionally biased region" description="Polar residues" evidence="4">
    <location>
        <begin position="1453"/>
        <end position="1477"/>
    </location>
</feature>
<keyword evidence="1 3" id="KW-0597">Phosphoprotein</keyword>
<gene>
    <name evidence="7" type="primary">AMN1_2</name>
    <name evidence="7" type="ORF">ATC70_001808</name>
</gene>
<feature type="transmembrane region" description="Helical" evidence="5">
    <location>
        <begin position="133"/>
        <end position="152"/>
    </location>
</feature>
<feature type="modified residue" description="4-aspartylphosphate" evidence="3">
    <location>
        <position position="1189"/>
    </location>
</feature>
<keyword evidence="5" id="KW-1133">Transmembrane helix</keyword>
<proteinExistence type="predicted"/>
<feature type="compositionally biased region" description="Basic and acidic residues" evidence="4">
    <location>
        <begin position="1247"/>
        <end position="1271"/>
    </location>
</feature>
<evidence type="ECO:0000256" key="5">
    <source>
        <dbReference type="SAM" id="Phobius"/>
    </source>
</evidence>
<evidence type="ECO:0000259" key="6">
    <source>
        <dbReference type="PROSITE" id="PS50110"/>
    </source>
</evidence>
<evidence type="ECO:0000313" key="8">
    <source>
        <dbReference type="Proteomes" id="UP001304243"/>
    </source>
</evidence>
<dbReference type="SUPFAM" id="SSF52172">
    <property type="entry name" value="CheY-like"/>
    <property type="match status" value="2"/>
</dbReference>
<evidence type="ECO:0000313" key="7">
    <source>
        <dbReference type="EMBL" id="KAK4514220.1"/>
    </source>
</evidence>
<feature type="compositionally biased region" description="Basic residues" evidence="4">
    <location>
        <begin position="1112"/>
        <end position="1127"/>
    </location>
</feature>
<feature type="compositionally biased region" description="Acidic residues" evidence="4">
    <location>
        <begin position="1237"/>
        <end position="1246"/>
    </location>
</feature>
<evidence type="ECO:0000256" key="2">
    <source>
        <dbReference type="ARBA" id="ARBA00023012"/>
    </source>
</evidence>
<accession>A0AAN7HSK4</accession>
<dbReference type="GeneID" id="89945510"/>
<dbReference type="RefSeq" id="XP_064680886.1">
    <property type="nucleotide sequence ID" value="XM_064821200.1"/>
</dbReference>
<feature type="compositionally biased region" description="Low complexity" evidence="4">
    <location>
        <begin position="1220"/>
        <end position="1236"/>
    </location>
</feature>
<feature type="region of interest" description="Disordered" evidence="4">
    <location>
        <begin position="1092"/>
        <end position="1138"/>
    </location>
</feature>
<dbReference type="SMART" id="SM00448">
    <property type="entry name" value="REC"/>
    <property type="match status" value="1"/>
</dbReference>
<comment type="caution">
    <text evidence="7">The sequence shown here is derived from an EMBL/GenBank/DDBJ whole genome shotgun (WGS) entry which is preliminary data.</text>
</comment>
<dbReference type="PROSITE" id="PS50110">
    <property type="entry name" value="RESPONSE_REGULATORY"/>
    <property type="match status" value="1"/>
</dbReference>
<name>A0AAN7HSK4_9FUNG</name>
<dbReference type="GO" id="GO:0000160">
    <property type="term" value="P:phosphorelay signal transduction system"/>
    <property type="evidence" value="ECO:0007669"/>
    <property type="project" value="UniProtKB-KW"/>
</dbReference>
<dbReference type="InterPro" id="IPR001789">
    <property type="entry name" value="Sig_transdc_resp-reg_receiver"/>
</dbReference>
<feature type="transmembrane region" description="Helical" evidence="5">
    <location>
        <begin position="164"/>
        <end position="180"/>
    </location>
</feature>
<evidence type="ECO:0000256" key="4">
    <source>
        <dbReference type="SAM" id="MobiDB-lite"/>
    </source>
</evidence>
<dbReference type="EMBL" id="JASEJX010000015">
    <property type="protein sequence ID" value="KAK4514220.1"/>
    <property type="molecule type" value="Genomic_DNA"/>
</dbReference>
<feature type="domain" description="Response regulatory" evidence="6">
    <location>
        <begin position="1140"/>
        <end position="1332"/>
    </location>
</feature>
<feature type="transmembrane region" description="Helical" evidence="5">
    <location>
        <begin position="107"/>
        <end position="127"/>
    </location>
</feature>
<feature type="region of interest" description="Disordered" evidence="4">
    <location>
        <begin position="1453"/>
        <end position="1508"/>
    </location>
</feature>
<feature type="compositionally biased region" description="Basic residues" evidence="4">
    <location>
        <begin position="663"/>
        <end position="678"/>
    </location>
</feature>
<dbReference type="CDD" id="cd17546">
    <property type="entry name" value="REC_hyHK_CKI1_RcsC-like"/>
    <property type="match status" value="1"/>
</dbReference>
<feature type="compositionally biased region" description="Low complexity" evidence="4">
    <location>
        <begin position="788"/>
        <end position="798"/>
    </location>
</feature>
<dbReference type="Proteomes" id="UP001304243">
    <property type="component" value="Unassembled WGS sequence"/>
</dbReference>
<feature type="compositionally biased region" description="Low complexity" evidence="4">
    <location>
        <begin position="892"/>
        <end position="913"/>
    </location>
</feature>
<protein>
    <submittedName>
        <fullName evidence="7">Antagonist of MEN (Mitotic Exit Network)</fullName>
    </submittedName>
</protein>
<feature type="region of interest" description="Disordered" evidence="4">
    <location>
        <begin position="1219"/>
        <end position="1283"/>
    </location>
</feature>
<dbReference type="Gene3D" id="3.40.50.2300">
    <property type="match status" value="1"/>
</dbReference>
<keyword evidence="2" id="KW-0902">Two-component regulatory system</keyword>
<dbReference type="PANTHER" id="PTHR45339">
    <property type="entry name" value="HYBRID SIGNAL TRANSDUCTION HISTIDINE KINASE J"/>
    <property type="match status" value="1"/>
</dbReference>
<feature type="compositionally biased region" description="Polar residues" evidence="4">
    <location>
        <begin position="940"/>
        <end position="958"/>
    </location>
</feature>
<feature type="region of interest" description="Disordered" evidence="4">
    <location>
        <begin position="781"/>
        <end position="812"/>
    </location>
</feature>
<dbReference type="PANTHER" id="PTHR45339:SF1">
    <property type="entry name" value="HYBRID SIGNAL TRANSDUCTION HISTIDINE KINASE J"/>
    <property type="match status" value="1"/>
</dbReference>
<feature type="region of interest" description="Disordered" evidence="4">
    <location>
        <begin position="654"/>
        <end position="684"/>
    </location>
</feature>
<keyword evidence="5" id="KW-0472">Membrane</keyword>
<evidence type="ECO:0000256" key="1">
    <source>
        <dbReference type="ARBA" id="ARBA00022553"/>
    </source>
</evidence>
<feature type="region of interest" description="Disordered" evidence="4">
    <location>
        <begin position="1521"/>
        <end position="1542"/>
    </location>
</feature>
<keyword evidence="8" id="KW-1185">Reference proteome</keyword>
<dbReference type="InterPro" id="IPR011006">
    <property type="entry name" value="CheY-like_superfamily"/>
</dbReference>